<dbReference type="Proteomes" id="UP000663880">
    <property type="component" value="Unassembled WGS sequence"/>
</dbReference>
<protein>
    <submittedName>
        <fullName evidence="1">Uncharacterized protein</fullName>
    </submittedName>
</protein>
<evidence type="ECO:0000313" key="2">
    <source>
        <dbReference type="Proteomes" id="UP000663880"/>
    </source>
</evidence>
<keyword evidence="2" id="KW-1185">Reference proteome</keyword>
<proteinExistence type="predicted"/>
<reference evidence="1" key="1">
    <citation type="submission" date="2021-02" db="EMBL/GenBank/DDBJ databases">
        <authorList>
            <person name="Steward A R."/>
        </authorList>
    </citation>
    <scope>NUCLEOTIDE SEQUENCE</scope>
</reference>
<organism evidence="1 2">
    <name type="scientific">Pieris macdunnoughi</name>
    <dbReference type="NCBI Taxonomy" id="345717"/>
    <lineage>
        <taxon>Eukaryota</taxon>
        <taxon>Metazoa</taxon>
        <taxon>Ecdysozoa</taxon>
        <taxon>Arthropoda</taxon>
        <taxon>Hexapoda</taxon>
        <taxon>Insecta</taxon>
        <taxon>Pterygota</taxon>
        <taxon>Neoptera</taxon>
        <taxon>Endopterygota</taxon>
        <taxon>Lepidoptera</taxon>
        <taxon>Glossata</taxon>
        <taxon>Ditrysia</taxon>
        <taxon>Papilionoidea</taxon>
        <taxon>Pieridae</taxon>
        <taxon>Pierinae</taxon>
        <taxon>Pieris</taxon>
    </lineage>
</organism>
<accession>A0A821W6L5</accession>
<comment type="caution">
    <text evidence="1">The sequence shown here is derived from an EMBL/GenBank/DDBJ whole genome shotgun (WGS) entry which is preliminary data.</text>
</comment>
<dbReference type="OrthoDB" id="6929354at2759"/>
<gene>
    <name evidence="1" type="ORF">PMACD_LOCUS12892</name>
</gene>
<sequence>MGARWERWKRALFIYLEASNIDEDVKKRVSLLHCGGLDLQEVFYNIPGVSSVEPTEGKDVFEVAISKLDA</sequence>
<dbReference type="AlphaFoldDB" id="A0A821W6L5"/>
<evidence type="ECO:0000313" key="1">
    <source>
        <dbReference type="EMBL" id="CAF4919524.1"/>
    </source>
</evidence>
<dbReference type="EMBL" id="CAJOBZ010000053">
    <property type="protein sequence ID" value="CAF4919524.1"/>
    <property type="molecule type" value="Genomic_DNA"/>
</dbReference>
<name>A0A821W6L5_9NEOP</name>